<dbReference type="SUPFAM" id="SSF51215">
    <property type="entry name" value="Regulatory protein AraC"/>
    <property type="match status" value="1"/>
</dbReference>
<evidence type="ECO:0000313" key="8">
    <source>
        <dbReference type="Proteomes" id="UP000247584"/>
    </source>
</evidence>
<evidence type="ECO:0000256" key="2">
    <source>
        <dbReference type="ARBA" id="ARBA00023125"/>
    </source>
</evidence>
<feature type="domain" description="HTH araC/xylS-type" evidence="5">
    <location>
        <begin position="165"/>
        <end position="262"/>
    </location>
</feature>
<dbReference type="Pfam" id="PF12833">
    <property type="entry name" value="HTH_18"/>
    <property type="match status" value="1"/>
</dbReference>
<keyword evidence="8" id="KW-1185">Reference proteome</keyword>
<dbReference type="PANTHER" id="PTHR47894:SF4">
    <property type="entry name" value="HTH-TYPE TRANSCRIPTIONAL REGULATOR GADX"/>
    <property type="match status" value="1"/>
</dbReference>
<sequence>MQYRHIDSSRHLELREFYIDSVLLVRLYSGRGWVSINGERLNVNQDTLLIIPRFAHISCHIEAAQQPLTVQTLTLDEALLAELAVDYLPGQCQIDGHNRRYALNTPDAARDNFELLRLTHELVSQTPQAPCLLRQCQYFILKAILAAGVDLFNTLRVKYDEPRERALARLIMTDPGHKWTLEQVAARLYTSPATLRRHLQQEGYSFSKLLLEVRMGVALNYLTFTDFPVSRVCKLSGFHSPAYFCDKFKQHQGMTPLQFRSHSRSGNDILALFALKDSGSPGHRRPSLVLAKTPETTTAK</sequence>
<keyword evidence="2" id="KW-0238">DNA-binding</keyword>
<evidence type="ECO:0000256" key="3">
    <source>
        <dbReference type="ARBA" id="ARBA00023163"/>
    </source>
</evidence>
<dbReference type="EMBL" id="QJSY01000010">
    <property type="protein sequence ID" value="PYE59019.1"/>
    <property type="molecule type" value="Genomic_DNA"/>
</dbReference>
<evidence type="ECO:0000313" key="9">
    <source>
        <dbReference type="Proteomes" id="UP000502117"/>
    </source>
</evidence>
<dbReference type="InterPro" id="IPR037923">
    <property type="entry name" value="HTH-like"/>
</dbReference>
<evidence type="ECO:0000256" key="1">
    <source>
        <dbReference type="ARBA" id="ARBA00023015"/>
    </source>
</evidence>
<dbReference type="PANTHER" id="PTHR47894">
    <property type="entry name" value="HTH-TYPE TRANSCRIPTIONAL REGULATOR GADX"/>
    <property type="match status" value="1"/>
</dbReference>
<evidence type="ECO:0000313" key="7">
    <source>
        <dbReference type="EMBL" id="QIJ03101.1"/>
    </source>
</evidence>
<keyword evidence="3" id="KW-0804">Transcription</keyword>
<dbReference type="RefSeq" id="WP_101055980.1">
    <property type="nucleotide sequence ID" value="NZ_BMXX01000011.1"/>
</dbReference>
<dbReference type="InterPro" id="IPR009057">
    <property type="entry name" value="Homeodomain-like_sf"/>
</dbReference>
<dbReference type="AlphaFoldDB" id="A0A6G7LMV2"/>
<dbReference type="SMART" id="SM00342">
    <property type="entry name" value="HTH_ARAC"/>
    <property type="match status" value="1"/>
</dbReference>
<evidence type="ECO:0000259" key="5">
    <source>
        <dbReference type="PROSITE" id="PS01124"/>
    </source>
</evidence>
<dbReference type="InterPro" id="IPR018060">
    <property type="entry name" value="HTH_AraC"/>
</dbReference>
<dbReference type="EMBL" id="CP045857">
    <property type="protein sequence ID" value="QIJ03101.1"/>
    <property type="molecule type" value="Genomic_DNA"/>
</dbReference>
<dbReference type="GO" id="GO:0003700">
    <property type="term" value="F:DNA-binding transcription factor activity"/>
    <property type="evidence" value="ECO:0007669"/>
    <property type="project" value="InterPro"/>
</dbReference>
<protein>
    <submittedName>
        <fullName evidence="7">AraC family transcriptional regulator</fullName>
    </submittedName>
</protein>
<dbReference type="KEGG" id="schk:GII14_02215"/>
<accession>A0A6G7LMV2</accession>
<evidence type="ECO:0000313" key="6">
    <source>
        <dbReference type="EMBL" id="PYE59019.1"/>
    </source>
</evidence>
<dbReference type="Proteomes" id="UP000247584">
    <property type="component" value="Unassembled WGS sequence"/>
</dbReference>
<evidence type="ECO:0000256" key="4">
    <source>
        <dbReference type="SAM" id="MobiDB-lite"/>
    </source>
</evidence>
<reference evidence="7 9" key="2">
    <citation type="submission" date="2019-11" db="EMBL/GenBank/DDBJ databases">
        <title>Complete Genome Sequence of Shewanella chilikensis Strain DC57, Isolated from Corroded Seal Rings at a floating production facility in Australia.</title>
        <authorList>
            <person name="Salgar-Chaparro S.J."/>
            <person name="Castillo-Villamizar G.A."/>
            <person name="Poehlein A."/>
            <person name="Daniel R."/>
            <person name="Machuca L."/>
        </authorList>
    </citation>
    <scope>NUCLEOTIDE SEQUENCE [LARGE SCALE GENOMIC DNA]</scope>
    <source>
        <strain evidence="7 9">DC57</strain>
    </source>
</reference>
<dbReference type="Gene3D" id="1.10.10.60">
    <property type="entry name" value="Homeodomain-like"/>
    <property type="match status" value="1"/>
</dbReference>
<dbReference type="PROSITE" id="PS01124">
    <property type="entry name" value="HTH_ARAC_FAMILY_2"/>
    <property type="match status" value="1"/>
</dbReference>
<gene>
    <name evidence="6" type="ORF">C8J23_11040</name>
    <name evidence="7" type="ORF">GII14_02215</name>
</gene>
<dbReference type="GO" id="GO:0000976">
    <property type="term" value="F:transcription cis-regulatory region binding"/>
    <property type="evidence" value="ECO:0007669"/>
    <property type="project" value="TreeGrafter"/>
</dbReference>
<proteinExistence type="predicted"/>
<dbReference type="Proteomes" id="UP000502117">
    <property type="component" value="Chromosome"/>
</dbReference>
<organism evidence="7 9">
    <name type="scientific">Shewanella chilikensis</name>
    <dbReference type="NCBI Taxonomy" id="558541"/>
    <lineage>
        <taxon>Bacteria</taxon>
        <taxon>Pseudomonadati</taxon>
        <taxon>Pseudomonadota</taxon>
        <taxon>Gammaproteobacteria</taxon>
        <taxon>Alteromonadales</taxon>
        <taxon>Shewanellaceae</taxon>
        <taxon>Shewanella</taxon>
    </lineage>
</organism>
<dbReference type="SUPFAM" id="SSF46689">
    <property type="entry name" value="Homeodomain-like"/>
    <property type="match status" value="1"/>
</dbReference>
<keyword evidence="1" id="KW-0805">Transcription regulation</keyword>
<name>A0A6G7LMV2_9GAMM</name>
<reference evidence="6 8" key="1">
    <citation type="submission" date="2018-06" db="EMBL/GenBank/DDBJ databases">
        <title>Genomic Encyclopedia of Type Strains, Phase III (KMG-III): the genomes of soil and plant-associated and newly described type strains.</title>
        <authorList>
            <person name="Whitman W."/>
        </authorList>
    </citation>
    <scope>NUCLEOTIDE SEQUENCE [LARGE SCALE GENOMIC DNA]</scope>
    <source>
        <strain evidence="6 8">JC5</strain>
    </source>
</reference>
<dbReference type="GO" id="GO:0005829">
    <property type="term" value="C:cytosol"/>
    <property type="evidence" value="ECO:0007669"/>
    <property type="project" value="TreeGrafter"/>
</dbReference>
<feature type="region of interest" description="Disordered" evidence="4">
    <location>
        <begin position="279"/>
        <end position="300"/>
    </location>
</feature>